<dbReference type="EMBL" id="CP003350">
    <property type="protein sequence ID" value="AFC87218.1"/>
    <property type="molecule type" value="Genomic_DNA"/>
</dbReference>
<dbReference type="SUPFAM" id="SSF56784">
    <property type="entry name" value="HAD-like"/>
    <property type="match status" value="1"/>
</dbReference>
<dbReference type="EC" id="3.1.3.12" evidence="4"/>
<dbReference type="KEGG" id="fau:Fraau_2886"/>
<evidence type="ECO:0000256" key="4">
    <source>
        <dbReference type="RuleBase" id="RU361117"/>
    </source>
</evidence>
<dbReference type="InterPro" id="IPR044651">
    <property type="entry name" value="OTSB-like"/>
</dbReference>
<dbReference type="RefSeq" id="WP_014404221.1">
    <property type="nucleotide sequence ID" value="NC_017033.1"/>
</dbReference>
<name>H8L163_FRAAD</name>
<dbReference type="GO" id="GO:0005992">
    <property type="term" value="P:trehalose biosynthetic process"/>
    <property type="evidence" value="ECO:0007669"/>
    <property type="project" value="UniProtKB-UniPathway"/>
</dbReference>
<comment type="function">
    <text evidence="4">Removes the phosphate from trehalose 6-phosphate to produce free trehalose.</text>
</comment>
<gene>
    <name evidence="5" type="ordered locus">Fraau_2886</name>
</gene>
<comment type="pathway">
    <text evidence="1 4">Glycan biosynthesis; trehalose biosynthesis.</text>
</comment>
<keyword evidence="4" id="KW-0460">Magnesium</keyword>
<evidence type="ECO:0000256" key="1">
    <source>
        <dbReference type="ARBA" id="ARBA00005199"/>
    </source>
</evidence>
<protein>
    <recommendedName>
        <fullName evidence="4">Trehalose 6-phosphate phosphatase</fullName>
        <ecNumber evidence="4">3.1.3.12</ecNumber>
    </recommendedName>
</protein>
<dbReference type="UniPathway" id="UPA00299"/>
<organism evidence="5 6">
    <name type="scientific">Frateuria aurantia (strain ATCC 33424 / DSM 6220 / KCTC 2777 / LMG 1558 / NBRC 3245 / NCIMB 13370)</name>
    <name type="common">Acetobacter aurantius</name>
    <dbReference type="NCBI Taxonomy" id="767434"/>
    <lineage>
        <taxon>Bacteria</taxon>
        <taxon>Pseudomonadati</taxon>
        <taxon>Pseudomonadota</taxon>
        <taxon>Gammaproteobacteria</taxon>
        <taxon>Lysobacterales</taxon>
        <taxon>Rhodanobacteraceae</taxon>
        <taxon>Frateuria</taxon>
    </lineage>
</organism>
<dbReference type="Gene3D" id="3.40.50.1000">
    <property type="entry name" value="HAD superfamily/HAD-like"/>
    <property type="match status" value="1"/>
</dbReference>
<keyword evidence="4" id="KW-0479">Metal-binding</keyword>
<reference evidence="5" key="1">
    <citation type="submission" date="2012-02" db="EMBL/GenBank/DDBJ databases">
        <title>The complete genome of Frateuria aurantia DSM 6220.</title>
        <authorList>
            <consortium name="US DOE Joint Genome Institute (JGI-PGF)"/>
            <person name="Lucas S."/>
            <person name="Copeland A."/>
            <person name="Lapidus A."/>
            <person name="Glavina del Rio T."/>
            <person name="Dalin E."/>
            <person name="Tice H."/>
            <person name="Bruce D."/>
            <person name="Goodwin L."/>
            <person name="Pitluck S."/>
            <person name="Peters L."/>
            <person name="Ovchinnikova G."/>
            <person name="Teshima H."/>
            <person name="Kyrpides N."/>
            <person name="Mavromatis K."/>
            <person name="Ivanova N."/>
            <person name="Brettin T."/>
            <person name="Detter J.C."/>
            <person name="Han C."/>
            <person name="Larimer F."/>
            <person name="Land M."/>
            <person name="Hauser L."/>
            <person name="Markowitz V."/>
            <person name="Cheng J.-F."/>
            <person name="Hugenholtz P."/>
            <person name="Woyke T."/>
            <person name="Wu D."/>
            <person name="Brambilla E."/>
            <person name="Klenk H.-P."/>
            <person name="Eisen J.A."/>
        </authorList>
    </citation>
    <scope>NUCLEOTIDE SEQUENCE</scope>
    <source>
        <strain evidence="5">DSM 6220</strain>
    </source>
</reference>
<dbReference type="CDD" id="cd01627">
    <property type="entry name" value="HAD_TPP"/>
    <property type="match status" value="1"/>
</dbReference>
<dbReference type="InterPro" id="IPR006379">
    <property type="entry name" value="HAD-SF_hydro_IIB"/>
</dbReference>
<dbReference type="PANTHER" id="PTHR43768">
    <property type="entry name" value="TREHALOSE 6-PHOSPHATE PHOSPHATASE"/>
    <property type="match status" value="1"/>
</dbReference>
<evidence type="ECO:0000256" key="2">
    <source>
        <dbReference type="ARBA" id="ARBA00008770"/>
    </source>
</evidence>
<dbReference type="HOGENOM" id="CLU_037265_2_0_6"/>
<accession>H8L163</accession>
<dbReference type="GO" id="GO:0000287">
    <property type="term" value="F:magnesium ion binding"/>
    <property type="evidence" value="ECO:0007669"/>
    <property type="project" value="UniProtKB-ARBA"/>
</dbReference>
<dbReference type="OrthoDB" id="9814913at2"/>
<keyword evidence="6" id="KW-1185">Reference proteome</keyword>
<dbReference type="AlphaFoldDB" id="H8L163"/>
<keyword evidence="3 4" id="KW-0378">Hydrolase</keyword>
<evidence type="ECO:0000256" key="3">
    <source>
        <dbReference type="ARBA" id="ARBA00022801"/>
    </source>
</evidence>
<dbReference type="Pfam" id="PF02358">
    <property type="entry name" value="Trehalose_PPase"/>
    <property type="match status" value="1"/>
</dbReference>
<comment type="catalytic activity">
    <reaction evidence="4">
        <text>alpha,alpha-trehalose 6-phosphate + H2O = alpha,alpha-trehalose + phosphate</text>
        <dbReference type="Rhea" id="RHEA:23420"/>
        <dbReference type="ChEBI" id="CHEBI:15377"/>
        <dbReference type="ChEBI" id="CHEBI:16551"/>
        <dbReference type="ChEBI" id="CHEBI:43474"/>
        <dbReference type="ChEBI" id="CHEBI:58429"/>
        <dbReference type="EC" id="3.1.3.12"/>
    </reaction>
</comment>
<dbReference type="STRING" id="767434.Fraau_2886"/>
<dbReference type="Gene3D" id="3.30.70.1020">
    <property type="entry name" value="Trehalose-6-phosphate phosphatase related protein, domain 2"/>
    <property type="match status" value="1"/>
</dbReference>
<sequence length="268" mass="29483">MQVPRLLTAPPLPVAGDAWALFLDVDGTLLPFQERPEQVQVTPALKSLLEALYQRLDGALALVSGRPVEELQALFGDPAWPLAGLHGLQLKLPDGRLRQTPVKPESIRQLRHSARRLADDLPGVRLEDKEIAVALHCRAAPARYEALLAACEQAVQALPGFELQPGNLVVEIKPSAMKKGHAVQSLMEVHPFLGRRPVYLGDDLTDEHAFATVNLENGITTRVGIREPTLAQFALRDPVDVQAWLNRLLDIIVQGDPLYARHPTGRTH</sequence>
<proteinExistence type="inferred from homology"/>
<dbReference type="InterPro" id="IPR023214">
    <property type="entry name" value="HAD_sf"/>
</dbReference>
<dbReference type="PANTHER" id="PTHR43768:SF3">
    <property type="entry name" value="TREHALOSE 6-PHOSPHATE PHOSPHATASE"/>
    <property type="match status" value="1"/>
</dbReference>
<dbReference type="eggNOG" id="COG1877">
    <property type="taxonomic scope" value="Bacteria"/>
</dbReference>
<dbReference type="InterPro" id="IPR036412">
    <property type="entry name" value="HAD-like_sf"/>
</dbReference>
<comment type="cofactor">
    <cofactor evidence="4">
        <name>Mg(2+)</name>
        <dbReference type="ChEBI" id="CHEBI:18420"/>
    </cofactor>
</comment>
<dbReference type="NCBIfam" id="TIGR00685">
    <property type="entry name" value="T6PP"/>
    <property type="match status" value="1"/>
</dbReference>
<evidence type="ECO:0000313" key="5">
    <source>
        <dbReference type="EMBL" id="AFC87218.1"/>
    </source>
</evidence>
<evidence type="ECO:0000313" key="6">
    <source>
        <dbReference type="Proteomes" id="UP000005234"/>
    </source>
</evidence>
<comment type="similarity">
    <text evidence="2 4">Belongs to the trehalose phosphatase family.</text>
</comment>
<dbReference type="GO" id="GO:0004805">
    <property type="term" value="F:trehalose-phosphatase activity"/>
    <property type="evidence" value="ECO:0007669"/>
    <property type="project" value="UniProtKB-EC"/>
</dbReference>
<dbReference type="Proteomes" id="UP000005234">
    <property type="component" value="Chromosome"/>
</dbReference>
<dbReference type="NCBIfam" id="TIGR01484">
    <property type="entry name" value="HAD-SF-IIB"/>
    <property type="match status" value="1"/>
</dbReference>
<dbReference type="InterPro" id="IPR003337">
    <property type="entry name" value="Trehalose_PPase"/>
</dbReference>